<accession>A0AAV3P9G9</accession>
<sequence>MLYSEKPGKVSRTRWHRYMFLVKGAFSDNVPHQFRMDYTTLEFEEFGALEAEFQKLIDGFPQPLPLKTFCDPDVVIKVGMCQGPNRFPDMTVGDFLLCKLETALIPGQVNYKAIISGGSLKQRVLGSKDPRPIPSSSKEKLEEPTSDQGVKDALENIEALVQEETREKPLDSSPVQYIWFPGKPP</sequence>
<feature type="compositionally biased region" description="Basic and acidic residues" evidence="1">
    <location>
        <begin position="126"/>
        <end position="154"/>
    </location>
</feature>
<evidence type="ECO:0000313" key="3">
    <source>
        <dbReference type="Proteomes" id="UP001454036"/>
    </source>
</evidence>
<dbReference type="Proteomes" id="UP001454036">
    <property type="component" value="Unassembled WGS sequence"/>
</dbReference>
<keyword evidence="3" id="KW-1185">Reference proteome</keyword>
<comment type="caution">
    <text evidence="2">The sequence shown here is derived from an EMBL/GenBank/DDBJ whole genome shotgun (WGS) entry which is preliminary data.</text>
</comment>
<reference evidence="2 3" key="1">
    <citation type="submission" date="2024-01" db="EMBL/GenBank/DDBJ databases">
        <title>The complete chloroplast genome sequence of Lithospermum erythrorhizon: insights into the phylogenetic relationship among Boraginaceae species and the maternal lineages of purple gromwells.</title>
        <authorList>
            <person name="Okada T."/>
            <person name="Watanabe K."/>
        </authorList>
    </citation>
    <scope>NUCLEOTIDE SEQUENCE [LARGE SCALE GENOMIC DNA]</scope>
</reference>
<protein>
    <submittedName>
        <fullName evidence="2">Uncharacterized protein</fullName>
    </submittedName>
</protein>
<feature type="region of interest" description="Disordered" evidence="1">
    <location>
        <begin position="125"/>
        <end position="185"/>
    </location>
</feature>
<evidence type="ECO:0000313" key="2">
    <source>
        <dbReference type="EMBL" id="GAA0146637.1"/>
    </source>
</evidence>
<dbReference type="EMBL" id="BAABME010000960">
    <property type="protein sequence ID" value="GAA0146637.1"/>
    <property type="molecule type" value="Genomic_DNA"/>
</dbReference>
<name>A0AAV3P9G9_LITER</name>
<proteinExistence type="predicted"/>
<evidence type="ECO:0000256" key="1">
    <source>
        <dbReference type="SAM" id="MobiDB-lite"/>
    </source>
</evidence>
<gene>
    <name evidence="2" type="ORF">LIER_06543</name>
</gene>
<dbReference type="AlphaFoldDB" id="A0AAV3P9G9"/>
<organism evidence="2 3">
    <name type="scientific">Lithospermum erythrorhizon</name>
    <name type="common">Purple gromwell</name>
    <name type="synonym">Lithospermum officinale var. erythrorhizon</name>
    <dbReference type="NCBI Taxonomy" id="34254"/>
    <lineage>
        <taxon>Eukaryota</taxon>
        <taxon>Viridiplantae</taxon>
        <taxon>Streptophyta</taxon>
        <taxon>Embryophyta</taxon>
        <taxon>Tracheophyta</taxon>
        <taxon>Spermatophyta</taxon>
        <taxon>Magnoliopsida</taxon>
        <taxon>eudicotyledons</taxon>
        <taxon>Gunneridae</taxon>
        <taxon>Pentapetalae</taxon>
        <taxon>asterids</taxon>
        <taxon>lamiids</taxon>
        <taxon>Boraginales</taxon>
        <taxon>Boraginaceae</taxon>
        <taxon>Boraginoideae</taxon>
        <taxon>Lithospermeae</taxon>
        <taxon>Lithospermum</taxon>
    </lineage>
</organism>